<dbReference type="AlphaFoldDB" id="A0A4Y4DLX2"/>
<dbReference type="EMBL" id="BJNY01000009">
    <property type="protein sequence ID" value="GED06339.1"/>
    <property type="molecule type" value="Genomic_DNA"/>
</dbReference>
<proteinExistence type="predicted"/>
<evidence type="ECO:0000259" key="1">
    <source>
        <dbReference type="Pfam" id="PF12146"/>
    </source>
</evidence>
<dbReference type="InterPro" id="IPR050228">
    <property type="entry name" value="Carboxylesterase_BioH"/>
</dbReference>
<accession>A0A4Y4DLX2</accession>
<dbReference type="Gene3D" id="3.40.50.1820">
    <property type="entry name" value="alpha/beta hydrolase"/>
    <property type="match status" value="1"/>
</dbReference>
<dbReference type="InterPro" id="IPR022742">
    <property type="entry name" value="Hydrolase_4"/>
</dbReference>
<organism evidence="2 3">
    <name type="scientific">Glutamicibacter uratoxydans</name>
    <name type="common">Arthrobacter uratoxydans</name>
    <dbReference type="NCBI Taxonomy" id="43667"/>
    <lineage>
        <taxon>Bacteria</taxon>
        <taxon>Bacillati</taxon>
        <taxon>Actinomycetota</taxon>
        <taxon>Actinomycetes</taxon>
        <taxon>Micrococcales</taxon>
        <taxon>Micrococcaceae</taxon>
        <taxon>Glutamicibacter</taxon>
    </lineage>
</organism>
<feature type="domain" description="Serine aminopeptidase S33" evidence="1">
    <location>
        <begin position="53"/>
        <end position="266"/>
    </location>
</feature>
<name>A0A4Y4DLX2_GLUUR</name>
<evidence type="ECO:0000313" key="2">
    <source>
        <dbReference type="EMBL" id="GED06339.1"/>
    </source>
</evidence>
<protein>
    <submittedName>
        <fullName evidence="2">Lysophospholipase</fullName>
    </submittedName>
</protein>
<comment type="caution">
    <text evidence="2">The sequence shown here is derived from an EMBL/GenBank/DDBJ whole genome shotgun (WGS) entry which is preliminary data.</text>
</comment>
<sequence length="349" mass="37990">MAKTSSTWEPDILGEGFTQRVLPMDDGATATLIRHQPQRSLRTLLSAPLRGVTVLYVHGWSDYFFQHELAQVVSGTGANFYALDLRHYGRNLPLDAASGKSIPPGFTTNLEDYAQEFDAACSIIKLEHPGTQIALLGHSTGGLSAALYAARHPGKIAALALNSPWLEFQASELGRTALSKLIAAGSMLNPQRFLPSVDPGFYTRTVSSQFEGEWDYELKWRPANGFKITTGFISAVFSAQAAVAKGLDLQIPVMVMLSAKDYLLPRWDESAASSDVALNVQAVAARSLDLGRELHLVRLKDALHDVFLSAPAVRSTAYLELTSWLLALKTRSRDSALPAVIDSVMHPGR</sequence>
<dbReference type="Proteomes" id="UP000316612">
    <property type="component" value="Unassembled WGS sequence"/>
</dbReference>
<dbReference type="SUPFAM" id="SSF53474">
    <property type="entry name" value="alpha/beta-Hydrolases"/>
    <property type="match status" value="1"/>
</dbReference>
<dbReference type="OrthoDB" id="9801217at2"/>
<keyword evidence="3" id="KW-1185">Reference proteome</keyword>
<gene>
    <name evidence="2" type="ORF">AUR04nite_18710</name>
</gene>
<dbReference type="PANTHER" id="PTHR43194:SF2">
    <property type="entry name" value="PEROXISOMAL MEMBRANE PROTEIN LPX1"/>
    <property type="match status" value="1"/>
</dbReference>
<dbReference type="PANTHER" id="PTHR43194">
    <property type="entry name" value="HYDROLASE ALPHA/BETA FOLD FAMILY"/>
    <property type="match status" value="1"/>
</dbReference>
<reference evidence="2 3" key="1">
    <citation type="submission" date="2019-06" db="EMBL/GenBank/DDBJ databases">
        <title>Whole genome shotgun sequence of Glutamicibacter uratoxydans NBRC 15515.</title>
        <authorList>
            <person name="Hosoyama A."/>
            <person name="Uohara A."/>
            <person name="Ohji S."/>
            <person name="Ichikawa N."/>
        </authorList>
    </citation>
    <scope>NUCLEOTIDE SEQUENCE [LARGE SCALE GENOMIC DNA]</scope>
    <source>
        <strain evidence="2 3">NBRC 15515</strain>
    </source>
</reference>
<evidence type="ECO:0000313" key="3">
    <source>
        <dbReference type="Proteomes" id="UP000316612"/>
    </source>
</evidence>
<dbReference type="InterPro" id="IPR029058">
    <property type="entry name" value="AB_hydrolase_fold"/>
</dbReference>
<dbReference type="Pfam" id="PF12146">
    <property type="entry name" value="Hydrolase_4"/>
    <property type="match status" value="1"/>
</dbReference>
<dbReference type="RefSeq" id="WP_141364294.1">
    <property type="nucleotide sequence ID" value="NZ_BAAAJL010000011.1"/>
</dbReference>